<reference evidence="7 8" key="1">
    <citation type="submission" date="2016-04" db="EMBL/GenBank/DDBJ databases">
        <title>ATOL: Assembling a taxonomically balanced genome-scale reconstruction of the evolutionary history of the Enterobacteriaceae.</title>
        <authorList>
            <person name="Plunkett G.III."/>
            <person name="Neeno-Eckwall E.C."/>
            <person name="Glasner J.D."/>
            <person name="Perna N.T."/>
        </authorList>
    </citation>
    <scope>NUCLEOTIDE SEQUENCE [LARGE SCALE GENOMIC DNA]</scope>
    <source>
        <strain evidence="7 8">ATCC 51603</strain>
    </source>
</reference>
<dbReference type="InterPro" id="IPR036634">
    <property type="entry name" value="PRD_sf"/>
</dbReference>
<dbReference type="PROSITE" id="PS51096">
    <property type="entry name" value="PTS_EIIA_TYPE_4"/>
    <property type="match status" value="1"/>
</dbReference>
<evidence type="ECO:0000259" key="5">
    <source>
        <dbReference type="PROSITE" id="PS51096"/>
    </source>
</evidence>
<evidence type="ECO:0000259" key="4">
    <source>
        <dbReference type="PROSITE" id="PS50045"/>
    </source>
</evidence>
<accession>A0A1B7K0G5</accession>
<dbReference type="PANTHER" id="PTHR32071">
    <property type="entry name" value="TRANSCRIPTIONAL REGULATORY PROTEIN"/>
    <property type="match status" value="1"/>
</dbReference>
<dbReference type="GO" id="GO:0016020">
    <property type="term" value="C:membrane"/>
    <property type="evidence" value="ECO:0007669"/>
    <property type="project" value="InterPro"/>
</dbReference>
<proteinExistence type="predicted"/>
<dbReference type="InterPro" id="IPR004701">
    <property type="entry name" value="PTS_EIIA_man-typ"/>
</dbReference>
<evidence type="ECO:0000256" key="3">
    <source>
        <dbReference type="ARBA" id="ARBA00022840"/>
    </source>
</evidence>
<dbReference type="CDD" id="cd00009">
    <property type="entry name" value="AAA"/>
    <property type="match status" value="1"/>
</dbReference>
<feature type="domain" description="Sigma-54 factor interaction" evidence="4">
    <location>
        <begin position="113"/>
        <end position="347"/>
    </location>
</feature>
<dbReference type="SMART" id="SM00382">
    <property type="entry name" value="AAA"/>
    <property type="match status" value="1"/>
</dbReference>
<dbReference type="EMBL" id="LXEU01000043">
    <property type="protein sequence ID" value="OAT53484.1"/>
    <property type="molecule type" value="Genomic_DNA"/>
</dbReference>
<dbReference type="SUPFAM" id="SSF52540">
    <property type="entry name" value="P-loop containing nucleoside triphosphate hydrolases"/>
    <property type="match status" value="1"/>
</dbReference>
<dbReference type="Gene3D" id="3.40.50.300">
    <property type="entry name" value="P-loop containing nucleotide triphosphate hydrolases"/>
    <property type="match status" value="1"/>
</dbReference>
<dbReference type="InterPro" id="IPR058031">
    <property type="entry name" value="AAA_lid_NorR"/>
</dbReference>
<protein>
    <submittedName>
        <fullName evidence="7">Transcriptional regulator</fullName>
        <ecNumber evidence="7">3.6.1.15</ecNumber>
    </submittedName>
</protein>
<dbReference type="Pfam" id="PF25601">
    <property type="entry name" value="AAA_lid_14"/>
    <property type="match status" value="1"/>
</dbReference>
<dbReference type="SUPFAM" id="SSF63520">
    <property type="entry name" value="PTS-regulatory domain, PRD"/>
    <property type="match status" value="1"/>
</dbReference>
<feature type="domain" description="PRD" evidence="6">
    <location>
        <begin position="823"/>
        <end position="925"/>
    </location>
</feature>
<dbReference type="SUPFAM" id="SSF53062">
    <property type="entry name" value="PTS system fructose IIA component-like"/>
    <property type="match status" value="1"/>
</dbReference>
<keyword evidence="3" id="KW-0067">ATP-binding</keyword>
<organism evidence="7 8">
    <name type="scientific">Kluyvera georgiana ATCC 51603</name>
    <dbReference type="NCBI Taxonomy" id="1354264"/>
    <lineage>
        <taxon>Bacteria</taxon>
        <taxon>Pseudomonadati</taxon>
        <taxon>Pseudomonadota</taxon>
        <taxon>Gammaproteobacteria</taxon>
        <taxon>Enterobacterales</taxon>
        <taxon>Enterobacteriaceae</taxon>
        <taxon>Kluyvera</taxon>
    </lineage>
</organism>
<sequence length="928" mass="104144">MVMMGDEMRKTELLAFLQNQTDFFDPDNLSDVFTASDLAQRFAMQRNTASHYLNQLVAQDVLVKINTRPVYFLHKKAFSQQFFPLSRNEYASMAELLAESDRQPEPVDHFSLLTGHDGSLRKPIEQMKTALFYPDGGLPLLITGDSGTGKSYMAELMHEYAIAQGLLAPEAPFVSFNCAQYANNPELLAANLFGYVKGAFTGAQSDKAGAFEAANGGLLFLDEVHRLNAEGQEKLFTWLDRKEIYRVGESAQGVPVSLRLVFATTEDIHSTFLTTFIRRIPILISLPDLQHRSRHEKEALMLQFFWQEARTLNARLQLTPRLLQGLTHYVYRGNVGEMKNVIKYAVASAWARRPGSEVLNVTLHDLPENIVAATPALNEPLSQEEPLLVEPHTNLHWLQRARDPAQSLIYDTQCRVLALYEAVLSQKSSWEEAQKSMGEEIETLFDRLIFDNSDAHSAHMLLLATQQVREEFYRLEKRFNIQFNGNCIYALSHYLIHRSRQTLSTLSREKSRQLENFLVQKFPLLYRFCEAILAALALKLDIEPRRVDLLLLVLWLQKTGAVSQQQVTRAIVLAHGYATASSIANVANRLLKSQLFESFDMPLDVTPEAIANQVQSYIESHALGSGLIILVDMGSLKAIHSHFNRRLSTPVAIVNNVSTSMAMYVGERILQGDMLEDIVREIGGALAVEHQLYYPQADKPRAILTTCATGMGAAANLSALLSASIPAALAIDIVACDVDTLACPARREPLLSRYEVLAVVGTLDPHLEALPWISLDSLISGEGSRPLMRIFGELATAEQVSEINNLLLKNFSLRRVIESVTILDTGKVINQVEQFLLRYEHLAGCQVANDRKVALYVHISCLIERLIRNASPTHDAGKQCPESELVILREAFSVIESGYSVKIPRIELCYILDILTRETEYIQQDQEF</sequence>
<dbReference type="GO" id="GO:0009401">
    <property type="term" value="P:phosphoenolpyruvate-dependent sugar phosphotransferase system"/>
    <property type="evidence" value="ECO:0007669"/>
    <property type="project" value="InterPro"/>
</dbReference>
<dbReference type="Pfam" id="PF00874">
    <property type="entry name" value="PRD"/>
    <property type="match status" value="1"/>
</dbReference>
<feature type="domain" description="PTS EIIA type-4" evidence="5">
    <location>
        <begin position="567"/>
        <end position="693"/>
    </location>
</feature>
<dbReference type="EC" id="3.6.1.15" evidence="7"/>
<name>A0A1B7K0G5_9ENTR</name>
<evidence type="ECO:0000313" key="7">
    <source>
        <dbReference type="EMBL" id="OAT53484.1"/>
    </source>
</evidence>
<evidence type="ECO:0000313" key="8">
    <source>
        <dbReference type="Proteomes" id="UP000078386"/>
    </source>
</evidence>
<dbReference type="Proteomes" id="UP000078386">
    <property type="component" value="Unassembled WGS sequence"/>
</dbReference>
<dbReference type="GO" id="GO:0005524">
    <property type="term" value="F:ATP binding"/>
    <property type="evidence" value="ECO:0007669"/>
    <property type="project" value="UniProtKB-KW"/>
</dbReference>
<dbReference type="InterPro" id="IPR036662">
    <property type="entry name" value="PTS_EIIA_man-typ_sf"/>
</dbReference>
<dbReference type="Gene3D" id="3.40.50.510">
    <property type="entry name" value="Phosphotransferase system, mannose-type IIA component"/>
    <property type="match status" value="1"/>
</dbReference>
<dbReference type="GO" id="GO:0016740">
    <property type="term" value="F:transferase activity"/>
    <property type="evidence" value="ECO:0007669"/>
    <property type="project" value="UniProtKB-KW"/>
</dbReference>
<evidence type="ECO:0000259" key="6">
    <source>
        <dbReference type="PROSITE" id="PS51372"/>
    </source>
</evidence>
<evidence type="ECO:0000256" key="1">
    <source>
        <dbReference type="ARBA" id="ARBA00022679"/>
    </source>
</evidence>
<dbReference type="InterPro" id="IPR025662">
    <property type="entry name" value="Sigma_54_int_dom_ATP-bd_1"/>
</dbReference>
<dbReference type="PANTHER" id="PTHR32071:SF38">
    <property type="entry name" value="PSP OPERON TRANSCRIPTIONAL ACTIVATOR"/>
    <property type="match status" value="1"/>
</dbReference>
<dbReference type="GO" id="GO:0017111">
    <property type="term" value="F:ribonucleoside triphosphate phosphatase activity"/>
    <property type="evidence" value="ECO:0007669"/>
    <property type="project" value="UniProtKB-EC"/>
</dbReference>
<dbReference type="InterPro" id="IPR002078">
    <property type="entry name" value="Sigma_54_int"/>
</dbReference>
<dbReference type="PROSITE" id="PS51372">
    <property type="entry name" value="PRD_2"/>
    <property type="match status" value="1"/>
</dbReference>
<evidence type="ECO:0000256" key="2">
    <source>
        <dbReference type="ARBA" id="ARBA00022741"/>
    </source>
</evidence>
<dbReference type="GO" id="GO:0006355">
    <property type="term" value="P:regulation of DNA-templated transcription"/>
    <property type="evidence" value="ECO:0007669"/>
    <property type="project" value="InterPro"/>
</dbReference>
<keyword evidence="1" id="KW-0808">Transferase</keyword>
<dbReference type="Pfam" id="PF00158">
    <property type="entry name" value="Sigma54_activat"/>
    <property type="match status" value="1"/>
</dbReference>
<dbReference type="InterPro" id="IPR027417">
    <property type="entry name" value="P-loop_NTPase"/>
</dbReference>
<comment type="caution">
    <text evidence="7">The sequence shown here is derived from an EMBL/GenBank/DDBJ whole genome shotgun (WGS) entry which is preliminary data.</text>
</comment>
<dbReference type="Gene3D" id="1.10.8.60">
    <property type="match status" value="1"/>
</dbReference>
<dbReference type="InterPro" id="IPR003593">
    <property type="entry name" value="AAA+_ATPase"/>
</dbReference>
<keyword evidence="2" id="KW-0547">Nucleotide-binding</keyword>
<dbReference type="AlphaFoldDB" id="A0A1B7K0G5"/>
<gene>
    <name evidence="7" type="ORF">M989_02036</name>
</gene>
<dbReference type="PROSITE" id="PS50045">
    <property type="entry name" value="SIGMA54_INTERACT_4"/>
    <property type="match status" value="1"/>
</dbReference>
<dbReference type="InterPro" id="IPR011608">
    <property type="entry name" value="PRD"/>
</dbReference>
<keyword evidence="7" id="KW-0378">Hydrolase</keyword>
<dbReference type="PROSITE" id="PS00675">
    <property type="entry name" value="SIGMA54_INTERACT_1"/>
    <property type="match status" value="1"/>
</dbReference>
<dbReference type="PATRIC" id="fig|1354264.4.peg.2115"/>
<dbReference type="Pfam" id="PF03610">
    <property type="entry name" value="EIIA-man"/>
    <property type="match status" value="1"/>
</dbReference>
<keyword evidence="8" id="KW-1185">Reference proteome</keyword>